<feature type="compositionally biased region" description="Acidic residues" evidence="4">
    <location>
        <begin position="1128"/>
        <end position="1137"/>
    </location>
</feature>
<feature type="compositionally biased region" description="Polar residues" evidence="4">
    <location>
        <begin position="1002"/>
        <end position="1020"/>
    </location>
</feature>
<feature type="compositionally biased region" description="Polar residues" evidence="4">
    <location>
        <begin position="1138"/>
        <end position="1149"/>
    </location>
</feature>
<accession>A0AAV6RC87</accession>
<dbReference type="PANTHER" id="PTHR19212:SF5">
    <property type="entry name" value="LEUCINE-RICH REPEAT FLIGHTLESS-INTERACTING PROTEIN 1"/>
    <property type="match status" value="1"/>
</dbReference>
<comment type="similarity">
    <text evidence="1">Belongs to the LRRFIP family.</text>
</comment>
<feature type="compositionally biased region" description="Polar residues" evidence="4">
    <location>
        <begin position="717"/>
        <end position="733"/>
    </location>
</feature>
<dbReference type="PANTHER" id="PTHR19212">
    <property type="entry name" value="LEUCINE RICH REPEAT IN FLII INTERACTING PROTEIN"/>
    <property type="match status" value="1"/>
</dbReference>
<feature type="compositionally biased region" description="Basic and acidic residues" evidence="4">
    <location>
        <begin position="693"/>
        <end position="716"/>
    </location>
</feature>
<evidence type="ECO:0000256" key="3">
    <source>
        <dbReference type="SAM" id="Coils"/>
    </source>
</evidence>
<protein>
    <submittedName>
        <fullName evidence="5">Titin-like isoform X4</fullName>
    </submittedName>
</protein>
<name>A0AAV6RC87_SOLSE</name>
<feature type="compositionally biased region" description="Basic and acidic residues" evidence="4">
    <location>
        <begin position="1611"/>
        <end position="1627"/>
    </location>
</feature>
<evidence type="ECO:0000256" key="4">
    <source>
        <dbReference type="SAM" id="MobiDB-lite"/>
    </source>
</evidence>
<feature type="compositionally biased region" description="Basic and acidic residues" evidence="4">
    <location>
        <begin position="653"/>
        <end position="674"/>
    </location>
</feature>
<reference evidence="5 6" key="1">
    <citation type="journal article" date="2021" name="Sci. Rep.">
        <title>Chromosome anchoring in Senegalese sole (Solea senegalensis) reveals sex-associated markers and genome rearrangements in flatfish.</title>
        <authorList>
            <person name="Guerrero-Cozar I."/>
            <person name="Gomez-Garrido J."/>
            <person name="Berbel C."/>
            <person name="Martinez-Blanch J.F."/>
            <person name="Alioto T."/>
            <person name="Claros M.G."/>
            <person name="Gagnaire P.A."/>
            <person name="Manchado M."/>
        </authorList>
    </citation>
    <scope>NUCLEOTIDE SEQUENCE [LARGE SCALE GENOMIC DNA]</scope>
    <source>
        <strain evidence="5">Sse05_10M</strain>
    </source>
</reference>
<sequence length="1744" mass="192204">MGTQGTGRKRSTKKDKSTAEDDALNLIAREAEARLAAKRAARAEAREIRMKELERQQKEIFQVQKKYYGLNTKLDDRVDNRWGDIEQWMEDSERYSRSSQIHMLSDDDERMSVGSRGSVRSDLDAVGAYGGGGASHKKSKKKKKHKHKDKDRNGYDDNYSVISSRSSRLSDESRVSRSSRLDLTSSLLTDDSRASRASRSDLQPTSFTSSDLYNGLSTSRNHGSTYNGYQNYEDSLCSGSRRLTGSSSHPLEYTSYRSSGSRASSRASSARASPVDNCSSVASFLRCTASSSGLTRDLDDVTIPDFPDVEDRDYLEKGSRAASSLTAATLTSLGGTSSRRGSGETALAVDAETSIREIKEIHELKDQIQDVETKYTQNLKEAKDRLTEMEEKYRKAMVSNAQLDNEKNNLMYQVDTLKDSLMELEELLSESRRQYEEKVKEFDREKHTHGVLQFQFNEMKETLKQSEELLNEIHQLRMKQEGFVREISDLQETVEWKDKKIGALERQKEYSDAIRTERDELREEVVTLKDILKKHGIVLGPDLNINGDNGEAEVDGPPSGDSACQPAQDSQISPTEGNSVLGNTEETLLRSCGDEEVDPEQHQEIQKEGAKENQSNSDTLFNVDVSTMEASREEKPTEEQQTRSPTVEDSSDESGHNKDLNNDISDHPITEAKSKVMYVPEIKDIVKSTVENIVDRETPEGGKLETRKPDLVETETKSSGVDTNDDNFGQTCNEQEDKQEDAKESTMINTESCPRQTVVKDNLMDSLLHETISAESNTAPHESENAEEAEDDEADVPSKSQGATAAGKKKKRKRRGKKKVNLQGDGTDKEIDKTQVLKSAEGNNGSTPDPNADSVMENVKESKIEQVENEQDEQKTDEVGAAKAVESNETLCLTDSFKDLRKDHVTRGHDEDQTEAVEEIIVAQCDMISRMETHKELITEPTKDEQDEEQSLETYKTGKVECITTPPEAPVSTSDRTDTSNRTERTGVLDEECTDSVDNAIMVSNSDSESIDLTENTASSVDGIIPESTANEQEYNPENKGKENTGAESHGPGNSDDAADLSESTNDPERQHFPPVLPPNADDLTDHLEVGPLSEPLSDPKTLSDDTPITVLDKDPEEATETIKNEEEYGIESEQEDFSSTVDSVSHNSDNSELKSDETQKEELNRDLREPEDAAVPDSSFHDEKGVSCDSASLTKNPDAFDTEKCLLQTEGQDVNVDAGDSQILEGEGQGAEDPDVFDTEKSLLQTEGQDVSVDAGDSQILEGEGQGAENPDVFDTEKSLLQTEGQDVSVDVGDSQILEGEEWESENPDVFHTEKSLLNTEGQDVSVDVGDSQILEGEERESENPDVFHTEKSLLQTEGQDVSVNAGDGQILEGEEQEAKNPDTFDTEKSLLVAEGLDVGVDAGDNQILEGEEQGAENPAAFDDEKSLLKTEGQDEKNGQVSEGDEKVDESNAVSAVETDEINSTDVLSTPDSPKEAAELGSCLEQNSSTGDKGVAEDPNYKMGPNDQESETGLCPVTEHLHEFSKDERKDKDDSSQPIQQGSVDEDDGEDEEGQSFDFDDIDIEAAVEISITENQEEDMVEEGVEAMSDGSSNGCPELCQSKSKTNKSTKSEETEGNNEKSKVDECNQVYALNTESDTNPQDTQNSLTHEGATSDGDRHMIKEETVLNVGKLDIVENINQATSLPVEEGVDAIKHEMQGDDVVLPKSADQVVSKKDPQHSGKDMKKNSKKGKGKSKEDCKMS</sequence>
<feature type="compositionally biased region" description="Acidic residues" evidence="4">
    <location>
        <begin position="785"/>
        <end position="795"/>
    </location>
</feature>
<feature type="compositionally biased region" description="Basic residues" evidence="4">
    <location>
        <begin position="135"/>
        <end position="149"/>
    </location>
</feature>
<organism evidence="5 6">
    <name type="scientific">Solea senegalensis</name>
    <name type="common">Senegalese sole</name>
    <dbReference type="NCBI Taxonomy" id="28829"/>
    <lineage>
        <taxon>Eukaryota</taxon>
        <taxon>Metazoa</taxon>
        <taxon>Chordata</taxon>
        <taxon>Craniata</taxon>
        <taxon>Vertebrata</taxon>
        <taxon>Euteleostomi</taxon>
        <taxon>Actinopterygii</taxon>
        <taxon>Neopterygii</taxon>
        <taxon>Teleostei</taxon>
        <taxon>Neoteleostei</taxon>
        <taxon>Acanthomorphata</taxon>
        <taxon>Carangaria</taxon>
        <taxon>Pleuronectiformes</taxon>
        <taxon>Pleuronectoidei</taxon>
        <taxon>Soleidae</taxon>
        <taxon>Solea</taxon>
    </lineage>
</organism>
<feature type="coiled-coil region" evidence="3">
    <location>
        <begin position="361"/>
        <end position="479"/>
    </location>
</feature>
<dbReference type="Pfam" id="PF09738">
    <property type="entry name" value="LRRFIP"/>
    <property type="match status" value="2"/>
</dbReference>
<feature type="compositionally biased region" description="Basic and acidic residues" evidence="4">
    <location>
        <begin position="1424"/>
        <end position="1439"/>
    </location>
</feature>
<keyword evidence="6" id="KW-1185">Reference proteome</keyword>
<evidence type="ECO:0000256" key="2">
    <source>
        <dbReference type="ARBA" id="ARBA00023054"/>
    </source>
</evidence>
<feature type="compositionally biased region" description="Basic and acidic residues" evidence="4">
    <location>
        <begin position="1520"/>
        <end position="1536"/>
    </location>
</feature>
<proteinExistence type="inferred from homology"/>
<comment type="caution">
    <text evidence="5">The sequence shown here is derived from an EMBL/GenBank/DDBJ whole genome shotgun (WGS) entry which is preliminary data.</text>
</comment>
<evidence type="ECO:0000313" key="6">
    <source>
        <dbReference type="Proteomes" id="UP000693946"/>
    </source>
</evidence>
<feature type="compositionally biased region" description="Polar residues" evidence="4">
    <location>
        <begin position="202"/>
        <end position="214"/>
    </location>
</feature>
<feature type="compositionally biased region" description="Basic and acidic residues" evidence="4">
    <location>
        <begin position="599"/>
        <end position="611"/>
    </location>
</feature>
<feature type="region of interest" description="Disordered" evidence="4">
    <location>
        <begin position="539"/>
        <end position="674"/>
    </location>
</feature>
<dbReference type="InterPro" id="IPR019139">
    <property type="entry name" value="LRRFIP1/2"/>
</dbReference>
<dbReference type="Proteomes" id="UP000693946">
    <property type="component" value="Linkage Group LG2"/>
</dbReference>
<feature type="region of interest" description="Disordered" evidence="4">
    <location>
        <begin position="1356"/>
        <end position="1387"/>
    </location>
</feature>
<feature type="compositionally biased region" description="Low complexity" evidence="4">
    <location>
        <begin position="176"/>
        <end position="201"/>
    </location>
</feature>
<evidence type="ECO:0000256" key="1">
    <source>
        <dbReference type="ARBA" id="ARBA00008275"/>
    </source>
</evidence>
<gene>
    <name evidence="5" type="ORF">JOB18_017431</name>
</gene>
<feature type="compositionally biased region" description="Basic and acidic residues" evidence="4">
    <location>
        <begin position="975"/>
        <end position="988"/>
    </location>
</feature>
<dbReference type="GO" id="GO:0000981">
    <property type="term" value="F:DNA-binding transcription factor activity, RNA polymerase II-specific"/>
    <property type="evidence" value="ECO:0007669"/>
    <property type="project" value="TreeGrafter"/>
</dbReference>
<dbReference type="EMBL" id="JAGKHQ010000012">
    <property type="protein sequence ID" value="KAG7502299.1"/>
    <property type="molecule type" value="Genomic_DNA"/>
</dbReference>
<feature type="compositionally biased region" description="Basic residues" evidence="4">
    <location>
        <begin position="807"/>
        <end position="820"/>
    </location>
</feature>
<feature type="region of interest" description="Disordered" evidence="4">
    <location>
        <begin position="937"/>
        <end position="1198"/>
    </location>
</feature>
<feature type="region of interest" description="Disordered" evidence="4">
    <location>
        <begin position="91"/>
        <end position="214"/>
    </location>
</feature>
<feature type="region of interest" description="Disordered" evidence="4">
    <location>
        <begin position="1212"/>
        <end position="1274"/>
    </location>
</feature>
<feature type="compositionally biased region" description="Basic and acidic residues" evidence="4">
    <location>
        <begin position="1150"/>
        <end position="1172"/>
    </location>
</feature>
<evidence type="ECO:0000313" key="5">
    <source>
        <dbReference type="EMBL" id="KAG7502299.1"/>
    </source>
</evidence>
<feature type="region of interest" description="Disordered" evidence="4">
    <location>
        <begin position="240"/>
        <end position="273"/>
    </location>
</feature>
<feature type="compositionally biased region" description="Acidic residues" evidence="4">
    <location>
        <begin position="1576"/>
        <end position="1586"/>
    </location>
</feature>
<feature type="compositionally biased region" description="Basic and acidic residues" evidence="4">
    <location>
        <begin position="1714"/>
        <end position="1728"/>
    </location>
</feature>
<feature type="region of interest" description="Disordered" evidence="4">
    <location>
        <begin position="1"/>
        <end position="22"/>
    </location>
</feature>
<feature type="region of interest" description="Disordered" evidence="4">
    <location>
        <begin position="693"/>
        <end position="858"/>
    </location>
</feature>
<dbReference type="GO" id="GO:0000978">
    <property type="term" value="F:RNA polymerase II cis-regulatory region sequence-specific DNA binding"/>
    <property type="evidence" value="ECO:0007669"/>
    <property type="project" value="TreeGrafter"/>
</dbReference>
<keyword evidence="2 3" id="KW-0175">Coiled coil</keyword>
<feature type="compositionally biased region" description="Polar residues" evidence="4">
    <location>
        <begin position="612"/>
        <end position="629"/>
    </location>
</feature>
<feature type="compositionally biased region" description="Acidic residues" evidence="4">
    <location>
        <begin position="1545"/>
        <end position="1567"/>
    </location>
</feature>
<feature type="compositionally biased region" description="Polar residues" evidence="4">
    <location>
        <begin position="1632"/>
        <end position="1650"/>
    </location>
</feature>
<feature type="compositionally biased region" description="Basic and acidic residues" evidence="4">
    <location>
        <begin position="826"/>
        <end position="835"/>
    </location>
</feature>
<feature type="compositionally biased region" description="Polar residues" evidence="4">
    <location>
        <begin position="746"/>
        <end position="755"/>
    </location>
</feature>
<feature type="compositionally biased region" description="Polar residues" evidence="4">
    <location>
        <begin position="240"/>
        <end position="249"/>
    </location>
</feature>
<feature type="compositionally biased region" description="Basic and acidic residues" evidence="4">
    <location>
        <begin position="630"/>
        <end position="641"/>
    </location>
</feature>
<feature type="region of interest" description="Disordered" evidence="4">
    <location>
        <begin position="1404"/>
        <end position="1664"/>
    </location>
</feature>
<feature type="region of interest" description="Disordered" evidence="4">
    <location>
        <begin position="1701"/>
        <end position="1744"/>
    </location>
</feature>
<feature type="compositionally biased region" description="Basic and acidic residues" evidence="4">
    <location>
        <begin position="1378"/>
        <end position="1387"/>
    </location>
</feature>
<feature type="compositionally biased region" description="Polar residues" evidence="4">
    <location>
        <begin position="565"/>
        <end position="586"/>
    </location>
</feature>
<feature type="compositionally biased region" description="Low complexity" evidence="4">
    <location>
        <begin position="255"/>
        <end position="273"/>
    </location>
</feature>